<organism evidence="1 2">
    <name type="scientific">Fulvivirga imtechensis AK7</name>
    <dbReference type="NCBI Taxonomy" id="1237149"/>
    <lineage>
        <taxon>Bacteria</taxon>
        <taxon>Pseudomonadati</taxon>
        <taxon>Bacteroidota</taxon>
        <taxon>Cytophagia</taxon>
        <taxon>Cytophagales</taxon>
        <taxon>Fulvivirgaceae</taxon>
        <taxon>Fulvivirga</taxon>
    </lineage>
</organism>
<accession>L8JMD9</accession>
<reference evidence="1 2" key="1">
    <citation type="submission" date="2012-12" db="EMBL/GenBank/DDBJ databases">
        <title>Genome assembly of Fulvivirga imtechensis AK7.</title>
        <authorList>
            <person name="Nupur N."/>
            <person name="Khatri I."/>
            <person name="Kumar R."/>
            <person name="Subramanian S."/>
            <person name="Pinnaka A."/>
        </authorList>
    </citation>
    <scope>NUCLEOTIDE SEQUENCE [LARGE SCALE GENOMIC DNA]</scope>
    <source>
        <strain evidence="1 2">AK7</strain>
    </source>
</reference>
<dbReference type="AlphaFoldDB" id="L8JMD9"/>
<dbReference type="EMBL" id="AMZN01000056">
    <property type="protein sequence ID" value="ELR70086.1"/>
    <property type="molecule type" value="Genomic_DNA"/>
</dbReference>
<sequence length="40" mass="5009">MHIKAISLYRQKELGFEEEVYIFYSAVFFRHKFYTDIQFI</sequence>
<keyword evidence="2" id="KW-1185">Reference proteome</keyword>
<dbReference type="Proteomes" id="UP000011135">
    <property type="component" value="Unassembled WGS sequence"/>
</dbReference>
<dbReference type="STRING" id="1237149.C900_04083"/>
<proteinExistence type="predicted"/>
<evidence type="ECO:0000313" key="1">
    <source>
        <dbReference type="EMBL" id="ELR70086.1"/>
    </source>
</evidence>
<evidence type="ECO:0000313" key="2">
    <source>
        <dbReference type="Proteomes" id="UP000011135"/>
    </source>
</evidence>
<name>L8JMD9_9BACT</name>
<comment type="caution">
    <text evidence="1">The sequence shown here is derived from an EMBL/GenBank/DDBJ whole genome shotgun (WGS) entry which is preliminary data.</text>
</comment>
<protein>
    <submittedName>
        <fullName evidence="1">Uncharacterized protein</fullName>
    </submittedName>
</protein>
<gene>
    <name evidence="1" type="ORF">C900_04083</name>
</gene>